<accession>A0A0E9TJE3</accession>
<reference evidence="1" key="2">
    <citation type="journal article" date="2015" name="Fish Shellfish Immunol.">
        <title>Early steps in the European eel (Anguilla anguilla)-Vibrio vulnificus interaction in the gills: Role of the RtxA13 toxin.</title>
        <authorList>
            <person name="Callol A."/>
            <person name="Pajuelo D."/>
            <person name="Ebbesson L."/>
            <person name="Teles M."/>
            <person name="MacKenzie S."/>
            <person name="Amaro C."/>
        </authorList>
    </citation>
    <scope>NUCLEOTIDE SEQUENCE</scope>
</reference>
<protein>
    <submittedName>
        <fullName evidence="1">Uncharacterized protein</fullName>
    </submittedName>
</protein>
<dbReference type="AlphaFoldDB" id="A0A0E9TJE3"/>
<reference evidence="1" key="1">
    <citation type="submission" date="2014-11" db="EMBL/GenBank/DDBJ databases">
        <authorList>
            <person name="Amaro Gonzalez C."/>
        </authorList>
    </citation>
    <scope>NUCLEOTIDE SEQUENCE</scope>
</reference>
<organism evidence="1">
    <name type="scientific">Anguilla anguilla</name>
    <name type="common">European freshwater eel</name>
    <name type="synonym">Muraena anguilla</name>
    <dbReference type="NCBI Taxonomy" id="7936"/>
    <lineage>
        <taxon>Eukaryota</taxon>
        <taxon>Metazoa</taxon>
        <taxon>Chordata</taxon>
        <taxon>Craniata</taxon>
        <taxon>Vertebrata</taxon>
        <taxon>Euteleostomi</taxon>
        <taxon>Actinopterygii</taxon>
        <taxon>Neopterygii</taxon>
        <taxon>Teleostei</taxon>
        <taxon>Anguilliformes</taxon>
        <taxon>Anguillidae</taxon>
        <taxon>Anguilla</taxon>
    </lineage>
</organism>
<sequence length="25" mass="2914">MPEYWASLKNTMSSVRVRLGFLPKC</sequence>
<evidence type="ECO:0000313" key="1">
    <source>
        <dbReference type="EMBL" id="JAH53592.1"/>
    </source>
</evidence>
<dbReference type="EMBL" id="GBXM01054985">
    <property type="protein sequence ID" value="JAH53592.1"/>
    <property type="molecule type" value="Transcribed_RNA"/>
</dbReference>
<name>A0A0E9TJE3_ANGAN</name>
<proteinExistence type="predicted"/>